<keyword evidence="3" id="KW-1185">Reference proteome</keyword>
<comment type="caution">
    <text evidence="2">The sequence shown here is derived from an EMBL/GenBank/DDBJ whole genome shotgun (WGS) entry which is preliminary data.</text>
</comment>
<protein>
    <recommendedName>
        <fullName evidence="1">Tf2-1-like SH3-like domain-containing protein</fullName>
    </recommendedName>
</protein>
<gene>
    <name evidence="2" type="ORF">CEUSTIGMA_g2056.t1</name>
</gene>
<dbReference type="PANTHER" id="PTHR46148">
    <property type="entry name" value="CHROMO DOMAIN-CONTAINING PROTEIN"/>
    <property type="match status" value="1"/>
</dbReference>
<sequence>MPSLISSKNKYWNPDYDQAMVSYCMPFEEQEKLKNRMGSRADVVVAVRTSEIDVQAMETVMGSNATSFLDNLRDVQNSIRHQLDLAKARQETHVNRSRRPLTFTVGDRVRLSSDHLTLVEYPSSKLRPRFLGPFTINQVISPVAYRLTLPAALSHIHPVFHVSCLLPWNDNPTSEFPQRDTPSQPLANPRDYVRNVHPVHSILDCRIQTDPDSRARPKSKCLFFKVRWSTTPNPDQPIDTWEPMRSLTKLTTFKDFLSSPTWSTFVQTPAYLSFARLYKTKIPKVVHFAVLDDAT</sequence>
<dbReference type="SUPFAM" id="SSF54160">
    <property type="entry name" value="Chromo domain-like"/>
    <property type="match status" value="1"/>
</dbReference>
<reference evidence="2 3" key="1">
    <citation type="submission" date="2017-08" db="EMBL/GenBank/DDBJ databases">
        <title>Acidophilic green algal genome provides insights into adaptation to an acidic environment.</title>
        <authorList>
            <person name="Hirooka S."/>
            <person name="Hirose Y."/>
            <person name="Kanesaki Y."/>
            <person name="Higuchi S."/>
            <person name="Fujiwara T."/>
            <person name="Onuma R."/>
            <person name="Era A."/>
            <person name="Ohbayashi R."/>
            <person name="Uzuka A."/>
            <person name="Nozaki H."/>
            <person name="Yoshikawa H."/>
            <person name="Miyagishima S.Y."/>
        </authorList>
    </citation>
    <scope>NUCLEOTIDE SEQUENCE [LARGE SCALE GENOMIC DNA]</scope>
    <source>
        <strain evidence="2 3">NIES-2499</strain>
    </source>
</reference>
<dbReference type="AlphaFoldDB" id="A0A250WUV8"/>
<accession>A0A250WUV8</accession>
<evidence type="ECO:0000313" key="3">
    <source>
        <dbReference type="Proteomes" id="UP000232323"/>
    </source>
</evidence>
<dbReference type="STRING" id="1157962.A0A250WUV8"/>
<dbReference type="InterPro" id="IPR056924">
    <property type="entry name" value="SH3_Tf2-1"/>
</dbReference>
<dbReference type="OrthoDB" id="203237at2759"/>
<dbReference type="EMBL" id="BEGY01000008">
    <property type="protein sequence ID" value="GAX74608.1"/>
    <property type="molecule type" value="Genomic_DNA"/>
</dbReference>
<evidence type="ECO:0000259" key="1">
    <source>
        <dbReference type="Pfam" id="PF24626"/>
    </source>
</evidence>
<evidence type="ECO:0000313" key="2">
    <source>
        <dbReference type="EMBL" id="GAX74608.1"/>
    </source>
</evidence>
<proteinExistence type="predicted"/>
<organism evidence="2 3">
    <name type="scientific">Chlamydomonas eustigma</name>
    <dbReference type="NCBI Taxonomy" id="1157962"/>
    <lineage>
        <taxon>Eukaryota</taxon>
        <taxon>Viridiplantae</taxon>
        <taxon>Chlorophyta</taxon>
        <taxon>core chlorophytes</taxon>
        <taxon>Chlorophyceae</taxon>
        <taxon>CS clade</taxon>
        <taxon>Chlamydomonadales</taxon>
        <taxon>Chlamydomonadaceae</taxon>
        <taxon>Chlamydomonas</taxon>
    </lineage>
</organism>
<feature type="domain" description="Tf2-1-like SH3-like" evidence="1">
    <location>
        <begin position="106"/>
        <end position="166"/>
    </location>
</feature>
<dbReference type="Pfam" id="PF24626">
    <property type="entry name" value="SH3_Tf2-1"/>
    <property type="match status" value="1"/>
</dbReference>
<dbReference type="InterPro" id="IPR016197">
    <property type="entry name" value="Chromo-like_dom_sf"/>
</dbReference>
<dbReference type="Proteomes" id="UP000232323">
    <property type="component" value="Unassembled WGS sequence"/>
</dbReference>
<name>A0A250WUV8_9CHLO</name>
<dbReference type="PANTHER" id="PTHR46148:SF52">
    <property type="entry name" value="OS04G0603800 PROTEIN"/>
    <property type="match status" value="1"/>
</dbReference>